<feature type="compositionally biased region" description="Low complexity" evidence="1">
    <location>
        <begin position="92"/>
        <end position="102"/>
    </location>
</feature>
<proteinExistence type="predicted"/>
<evidence type="ECO:0000313" key="5">
    <source>
        <dbReference type="Proteomes" id="UP000823405"/>
    </source>
</evidence>
<sequence>MSSTPPEDSLAEPAKTTPGIGYLKVTTDGRQAYTNLEQTAFPESMSSKTRAIAQGLAVAQLGSGHYLQPVMHQRRPSMDSGQQEESPAGDVKSLSSSNSSKSTFNRLRRKVSRLFQDEAKERNSEITAPITAATAPSPIITTSPMQTATAAPISATVTTPTLGASASSSNPIHQVGIVITEVEATHVSLDSDPPSHSSTSTNGDMLPNQATIPVSKTTNPTTDTSATQLPLSQQPLAVSLRNDIFPKNIDVPSPKVALPRIRGRVESTHQLAFLIGLLRAASLPQVSGADDDAASTASQDFLTDAANRDWVKAITQHPIELENIQTMPSKLVAEFINDPTKNSTAINEIVLLGPILEREDYRTLLKCFIKEFDESRILGFELLQGLVSLVQSTSPGFLDPDDLINILTPISTRLQSVHQQSSVHPYHLTLAVSRILEVMAKHKVDDLDRVNLHEPLSAFLRGMKDSPDPYIMYQSCYAFQALQYVPNDETTPEAFLRHSTGLVDSLIKMSGLVQLNFGGFLEGLKEGQKVVEEAASTVKSAFEGVLSLFESGRGVIDSVREGLGSGHKRMWYLAVRGAAVLVREGQLAGLNKLILEAPYRRNPLFQMGICQLLGEIADDETWDVVTRKQAVDFIGELYRGDREWGRDESVKQWMWTILCQKPRIKLSRIMLQNIPDVEADLYRVAEAQLSYHWNRRLSVYIPPQAKASVDAADSDHFPLMEEVKKFLKSERQVLLIRGDSGAGKTTFNHKLAHDLWKDYITGGPRSPIPLFVHLPALKRPDDDILAEKLKSFRFKDAQIKELEQNHEFIVICDGYDERQLAINLHTTNCLNEPGRWKGKLIISCRSQYLKKDYLYNFQPQPSDHPSRTSANLYQEAVIIPFTEDQVEEYVKEFVDLPDHEVMLDDRPKWTASEYMTRLRDIPDLINLVGNPFLLSVSLHVLHLVIGDTQDLSSIRVTGVQLYDIFVDRWMKRGEKRLQERQNLLTFGQQRALQTLSNDYKSFSRHAISYMKNLATSIFEEQAGNPAVEYSQYTDCDTWKARYFSDSAEIREAKKTDSHGIPSYEALLDSFRAHKMTKKSIVSEPLVVQFLGERAQMDPDWKQLLLVLMDTMETDIESIQGAKNAIAVLLEAGISVNGVDLRTLRPQWYSSI</sequence>
<evidence type="ECO:0000256" key="1">
    <source>
        <dbReference type="SAM" id="MobiDB-lite"/>
    </source>
</evidence>
<evidence type="ECO:0000259" key="3">
    <source>
        <dbReference type="Pfam" id="PF23948"/>
    </source>
</evidence>
<name>A0A9P6RA47_9FUNG</name>
<dbReference type="Pfam" id="PF05729">
    <property type="entry name" value="NACHT"/>
    <property type="match status" value="1"/>
</dbReference>
<accession>A0A9P6RA47</accession>
<protein>
    <recommendedName>
        <fullName evidence="6">NACHT domain-containing protein</fullName>
    </recommendedName>
</protein>
<feature type="region of interest" description="Disordered" evidence="1">
    <location>
        <begin position="1"/>
        <end position="23"/>
    </location>
</feature>
<dbReference type="EMBL" id="JAAAIN010000394">
    <property type="protein sequence ID" value="KAG0315141.1"/>
    <property type="molecule type" value="Genomic_DNA"/>
</dbReference>
<evidence type="ECO:0000313" key="4">
    <source>
        <dbReference type="EMBL" id="KAG0315141.1"/>
    </source>
</evidence>
<dbReference type="InterPro" id="IPR007111">
    <property type="entry name" value="NACHT_NTPase"/>
</dbReference>
<keyword evidence="5" id="KW-1185">Reference proteome</keyword>
<dbReference type="Gene3D" id="3.40.50.300">
    <property type="entry name" value="P-loop containing nucleotide triphosphate hydrolases"/>
    <property type="match status" value="1"/>
</dbReference>
<dbReference type="Pfam" id="PF23948">
    <property type="entry name" value="ARM_5"/>
    <property type="match status" value="1"/>
</dbReference>
<feature type="compositionally biased region" description="Polar residues" evidence="1">
    <location>
        <begin position="208"/>
        <end position="227"/>
    </location>
</feature>
<gene>
    <name evidence="4" type="ORF">BGZ97_008551</name>
</gene>
<reference evidence="4" key="1">
    <citation type="journal article" date="2020" name="Fungal Divers.">
        <title>Resolving the Mortierellaceae phylogeny through synthesis of multi-gene phylogenetics and phylogenomics.</title>
        <authorList>
            <person name="Vandepol N."/>
            <person name="Liber J."/>
            <person name="Desiro A."/>
            <person name="Na H."/>
            <person name="Kennedy M."/>
            <person name="Barry K."/>
            <person name="Grigoriev I.V."/>
            <person name="Miller A.N."/>
            <person name="O'Donnell K."/>
            <person name="Stajich J.E."/>
            <person name="Bonito G."/>
        </authorList>
    </citation>
    <scope>NUCLEOTIDE SEQUENCE</scope>
    <source>
        <strain evidence="4">NVP60</strain>
    </source>
</reference>
<organism evidence="4 5">
    <name type="scientific">Linnemannia gamsii</name>
    <dbReference type="NCBI Taxonomy" id="64522"/>
    <lineage>
        <taxon>Eukaryota</taxon>
        <taxon>Fungi</taxon>
        <taxon>Fungi incertae sedis</taxon>
        <taxon>Mucoromycota</taxon>
        <taxon>Mortierellomycotina</taxon>
        <taxon>Mortierellomycetes</taxon>
        <taxon>Mortierellales</taxon>
        <taxon>Mortierellaceae</taxon>
        <taxon>Linnemannia</taxon>
    </lineage>
</organism>
<evidence type="ECO:0000259" key="2">
    <source>
        <dbReference type="Pfam" id="PF05729"/>
    </source>
</evidence>
<feature type="domain" description="NACHT" evidence="2">
    <location>
        <begin position="733"/>
        <end position="893"/>
    </location>
</feature>
<feature type="domain" description="Arm-like repeat" evidence="3">
    <location>
        <begin position="317"/>
        <end position="657"/>
    </location>
</feature>
<feature type="region of interest" description="Disordered" evidence="1">
    <location>
        <begin position="73"/>
        <end position="106"/>
    </location>
</feature>
<feature type="compositionally biased region" description="Low complexity" evidence="1">
    <location>
        <begin position="188"/>
        <end position="201"/>
    </location>
</feature>
<evidence type="ECO:0008006" key="6">
    <source>
        <dbReference type="Google" id="ProtNLM"/>
    </source>
</evidence>
<feature type="region of interest" description="Disordered" evidence="1">
    <location>
        <begin position="188"/>
        <end position="227"/>
    </location>
</feature>
<dbReference type="Proteomes" id="UP000823405">
    <property type="component" value="Unassembled WGS sequence"/>
</dbReference>
<dbReference type="OrthoDB" id="2443807at2759"/>
<dbReference type="SUPFAM" id="SSF52540">
    <property type="entry name" value="P-loop containing nucleoside triphosphate hydrolases"/>
    <property type="match status" value="1"/>
</dbReference>
<dbReference type="InterPro" id="IPR056251">
    <property type="entry name" value="Arm_rpt_dom"/>
</dbReference>
<dbReference type="InterPro" id="IPR027417">
    <property type="entry name" value="P-loop_NTPase"/>
</dbReference>
<dbReference type="AlphaFoldDB" id="A0A9P6RA47"/>
<dbReference type="SUPFAM" id="SSF48371">
    <property type="entry name" value="ARM repeat"/>
    <property type="match status" value="1"/>
</dbReference>
<dbReference type="InterPro" id="IPR016024">
    <property type="entry name" value="ARM-type_fold"/>
</dbReference>
<comment type="caution">
    <text evidence="4">The sequence shown here is derived from an EMBL/GenBank/DDBJ whole genome shotgun (WGS) entry which is preliminary data.</text>
</comment>